<dbReference type="Gene3D" id="4.10.240.10">
    <property type="entry name" value="Zn(2)-C6 fungal-type DNA-binding domain"/>
    <property type="match status" value="1"/>
</dbReference>
<dbReference type="PROSITE" id="PS00463">
    <property type="entry name" value="ZN2_CY6_FUNGAL_1"/>
    <property type="match status" value="1"/>
</dbReference>
<dbReference type="InterPro" id="IPR051089">
    <property type="entry name" value="prtT"/>
</dbReference>
<sequence>MEHNQEHSGIKRNKKACTECRQQKVRCDATVDSTEPCSRCRKMQLRCVISDPFKREHKRQRLSELEQETVHLRQRLEQRNSWSGPIATPPASIESTMSRLTPVMNGLPTPGHVRNLTVSTSLEGVTLAPNVIDELFKNYFEDFHYFVPILDRNIAPNDCYQRSTFLFWAIIGTASRNFARDPTLLDCVGDKILNLALMSLRYPSVATIKGLLLVMTWPLPRAIGTTDVTYAISGSLLHIAIQIGLHIPTSSQDFSRVKINLSDSEIAKRAELWGYCVLTYQRSCSFKGHSPIALIETYQDAEQRHTLFGRITPALRFQLKLNSLVTRCCSALLQNGLRVMSMDQEHSLDVIIRVFEASIKDIEPETTSELDKFYLFISRLTIQVFHLYKEPSKTFPTFLLTRMYNNACQVLRHIDRMDSEGTIKLSAAPFYIIFSASLSSFIILRLLKGTAAGYLDVENAKDTFFLGVNIMKRLSAESNDTPARLTMILTQLWNSERAFRNPDGTENTALRIRTRLTMSPVMDAIWWWREEFGGQPGAYTAPETKIGITDSAPPETSVLDHVQGPNGTAYSAAYPEITSFLDDQFLAELGWTSSSNYLFPPMSGTYGGVTDNWYSPTDVNGFAV</sequence>
<dbReference type="FunFam" id="4.10.240.10:FF:000003">
    <property type="entry name" value="C6 transcription factor (Leu3)"/>
    <property type="match status" value="1"/>
</dbReference>
<dbReference type="PANTHER" id="PTHR31845:SF21">
    <property type="entry name" value="REGULATORY PROTEIN LEU3"/>
    <property type="match status" value="1"/>
</dbReference>
<dbReference type="GO" id="GO:0000976">
    <property type="term" value="F:transcription cis-regulatory region binding"/>
    <property type="evidence" value="ECO:0007669"/>
    <property type="project" value="TreeGrafter"/>
</dbReference>
<dbReference type="PANTHER" id="PTHR31845">
    <property type="entry name" value="FINGER DOMAIN PROTEIN, PUTATIVE-RELATED"/>
    <property type="match status" value="1"/>
</dbReference>
<evidence type="ECO:0000256" key="7">
    <source>
        <dbReference type="ARBA" id="ARBA00023242"/>
    </source>
</evidence>
<dbReference type="GO" id="GO:0008270">
    <property type="term" value="F:zinc ion binding"/>
    <property type="evidence" value="ECO:0007669"/>
    <property type="project" value="InterPro"/>
</dbReference>
<feature type="domain" description="Zn(2)-C6 fungal-type" evidence="8">
    <location>
        <begin position="16"/>
        <end position="49"/>
    </location>
</feature>
<keyword evidence="10" id="KW-1185">Reference proteome</keyword>
<evidence type="ECO:0000259" key="8">
    <source>
        <dbReference type="PROSITE" id="PS50048"/>
    </source>
</evidence>
<reference evidence="9" key="1">
    <citation type="journal article" date="2020" name="Stud. Mycol.">
        <title>101 Dothideomycetes genomes: a test case for predicting lifestyles and emergence of pathogens.</title>
        <authorList>
            <person name="Haridas S."/>
            <person name="Albert R."/>
            <person name="Binder M."/>
            <person name="Bloem J."/>
            <person name="Labutti K."/>
            <person name="Salamov A."/>
            <person name="Andreopoulos B."/>
            <person name="Baker S."/>
            <person name="Barry K."/>
            <person name="Bills G."/>
            <person name="Bluhm B."/>
            <person name="Cannon C."/>
            <person name="Castanera R."/>
            <person name="Culley D."/>
            <person name="Daum C."/>
            <person name="Ezra D."/>
            <person name="Gonzalez J."/>
            <person name="Henrissat B."/>
            <person name="Kuo A."/>
            <person name="Liang C."/>
            <person name="Lipzen A."/>
            <person name="Lutzoni F."/>
            <person name="Magnuson J."/>
            <person name="Mondo S."/>
            <person name="Nolan M."/>
            <person name="Ohm R."/>
            <person name="Pangilinan J."/>
            <person name="Park H.-J."/>
            <person name="Ramirez L."/>
            <person name="Alfaro M."/>
            <person name="Sun H."/>
            <person name="Tritt A."/>
            <person name="Yoshinaga Y."/>
            <person name="Zwiers L.-H."/>
            <person name="Turgeon B."/>
            <person name="Goodwin S."/>
            <person name="Spatafora J."/>
            <person name="Crous P."/>
            <person name="Grigoriev I."/>
        </authorList>
    </citation>
    <scope>NUCLEOTIDE SEQUENCE</scope>
    <source>
        <strain evidence="9">CBS 130266</strain>
    </source>
</reference>
<organism evidence="9 10">
    <name type="scientific">Tothia fuscella</name>
    <dbReference type="NCBI Taxonomy" id="1048955"/>
    <lineage>
        <taxon>Eukaryota</taxon>
        <taxon>Fungi</taxon>
        <taxon>Dikarya</taxon>
        <taxon>Ascomycota</taxon>
        <taxon>Pezizomycotina</taxon>
        <taxon>Dothideomycetes</taxon>
        <taxon>Pleosporomycetidae</taxon>
        <taxon>Venturiales</taxon>
        <taxon>Cylindrosympodiaceae</taxon>
        <taxon>Tothia</taxon>
    </lineage>
</organism>
<dbReference type="InterPro" id="IPR036864">
    <property type="entry name" value="Zn2-C6_fun-type_DNA-bd_sf"/>
</dbReference>
<dbReference type="SUPFAM" id="SSF57701">
    <property type="entry name" value="Zn2/Cys6 DNA-binding domain"/>
    <property type="match status" value="1"/>
</dbReference>
<dbReference type="AlphaFoldDB" id="A0A9P4TVA5"/>
<evidence type="ECO:0000313" key="9">
    <source>
        <dbReference type="EMBL" id="KAF2423645.1"/>
    </source>
</evidence>
<keyword evidence="2" id="KW-0479">Metal-binding</keyword>
<dbReference type="CDD" id="cd00067">
    <property type="entry name" value="GAL4"/>
    <property type="match status" value="1"/>
</dbReference>
<dbReference type="InterPro" id="IPR001138">
    <property type="entry name" value="Zn2Cys6_DnaBD"/>
</dbReference>
<dbReference type="OrthoDB" id="2341546at2759"/>
<evidence type="ECO:0000256" key="3">
    <source>
        <dbReference type="ARBA" id="ARBA00022833"/>
    </source>
</evidence>
<dbReference type="PROSITE" id="PS50048">
    <property type="entry name" value="ZN2_CY6_FUNGAL_2"/>
    <property type="match status" value="1"/>
</dbReference>
<dbReference type="Proteomes" id="UP000800235">
    <property type="component" value="Unassembled WGS sequence"/>
</dbReference>
<evidence type="ECO:0000313" key="10">
    <source>
        <dbReference type="Proteomes" id="UP000800235"/>
    </source>
</evidence>
<keyword evidence="3" id="KW-0862">Zinc</keyword>
<dbReference type="GO" id="GO:0000981">
    <property type="term" value="F:DNA-binding transcription factor activity, RNA polymerase II-specific"/>
    <property type="evidence" value="ECO:0007669"/>
    <property type="project" value="InterPro"/>
</dbReference>
<evidence type="ECO:0000256" key="5">
    <source>
        <dbReference type="ARBA" id="ARBA00023125"/>
    </source>
</evidence>
<dbReference type="CDD" id="cd12148">
    <property type="entry name" value="fungal_TF_MHR"/>
    <property type="match status" value="1"/>
</dbReference>
<evidence type="ECO:0000256" key="1">
    <source>
        <dbReference type="ARBA" id="ARBA00004123"/>
    </source>
</evidence>
<comment type="subcellular location">
    <subcellularLocation>
        <location evidence="1">Nucleus</location>
    </subcellularLocation>
</comment>
<dbReference type="Pfam" id="PF00172">
    <property type="entry name" value="Zn_clus"/>
    <property type="match status" value="1"/>
</dbReference>
<protein>
    <recommendedName>
        <fullName evidence="8">Zn(2)-C6 fungal-type domain-containing protein</fullName>
    </recommendedName>
</protein>
<comment type="caution">
    <text evidence="9">The sequence shown here is derived from an EMBL/GenBank/DDBJ whole genome shotgun (WGS) entry which is preliminary data.</text>
</comment>
<name>A0A9P4TVA5_9PEZI</name>
<keyword evidence="6" id="KW-0804">Transcription</keyword>
<evidence type="ECO:0000256" key="6">
    <source>
        <dbReference type="ARBA" id="ARBA00023163"/>
    </source>
</evidence>
<dbReference type="EMBL" id="MU007079">
    <property type="protein sequence ID" value="KAF2423645.1"/>
    <property type="molecule type" value="Genomic_DNA"/>
</dbReference>
<proteinExistence type="predicted"/>
<evidence type="ECO:0000256" key="4">
    <source>
        <dbReference type="ARBA" id="ARBA00023015"/>
    </source>
</evidence>
<dbReference type="GO" id="GO:0001216">
    <property type="term" value="F:DNA-binding transcription activator activity"/>
    <property type="evidence" value="ECO:0007669"/>
    <property type="project" value="UniProtKB-ARBA"/>
</dbReference>
<keyword evidence="7" id="KW-0539">Nucleus</keyword>
<keyword evidence="5" id="KW-0238">DNA-binding</keyword>
<gene>
    <name evidence="9" type="ORF">EJ08DRAFT_441801</name>
</gene>
<dbReference type="GO" id="GO:0005634">
    <property type="term" value="C:nucleus"/>
    <property type="evidence" value="ECO:0007669"/>
    <property type="project" value="UniProtKB-SubCell"/>
</dbReference>
<evidence type="ECO:0000256" key="2">
    <source>
        <dbReference type="ARBA" id="ARBA00022723"/>
    </source>
</evidence>
<accession>A0A9P4TVA5</accession>
<dbReference type="SMART" id="SM00066">
    <property type="entry name" value="GAL4"/>
    <property type="match status" value="1"/>
</dbReference>
<keyword evidence="4" id="KW-0805">Transcription regulation</keyword>